<dbReference type="EMBL" id="BPVZ01000018">
    <property type="protein sequence ID" value="GKV02466.1"/>
    <property type="molecule type" value="Genomic_DNA"/>
</dbReference>
<keyword evidence="3" id="KW-1185">Reference proteome</keyword>
<evidence type="ECO:0000313" key="3">
    <source>
        <dbReference type="Proteomes" id="UP001054252"/>
    </source>
</evidence>
<reference evidence="2 3" key="1">
    <citation type="journal article" date="2021" name="Commun. Biol.">
        <title>The genome of Shorea leprosula (Dipterocarpaceae) highlights the ecological relevance of drought in aseasonal tropical rainforests.</title>
        <authorList>
            <person name="Ng K.K.S."/>
            <person name="Kobayashi M.J."/>
            <person name="Fawcett J.A."/>
            <person name="Hatakeyama M."/>
            <person name="Paape T."/>
            <person name="Ng C.H."/>
            <person name="Ang C.C."/>
            <person name="Tnah L.H."/>
            <person name="Lee C.T."/>
            <person name="Nishiyama T."/>
            <person name="Sese J."/>
            <person name="O'Brien M.J."/>
            <person name="Copetti D."/>
            <person name="Mohd Noor M.I."/>
            <person name="Ong R.C."/>
            <person name="Putra M."/>
            <person name="Sireger I.Z."/>
            <person name="Indrioko S."/>
            <person name="Kosugi Y."/>
            <person name="Izuno A."/>
            <person name="Isagi Y."/>
            <person name="Lee S.L."/>
            <person name="Shimizu K.K."/>
        </authorList>
    </citation>
    <scope>NUCLEOTIDE SEQUENCE [LARGE SCALE GENOMIC DNA]</scope>
    <source>
        <strain evidence="2">214</strain>
    </source>
</reference>
<organism evidence="2 3">
    <name type="scientific">Rubroshorea leprosula</name>
    <dbReference type="NCBI Taxonomy" id="152421"/>
    <lineage>
        <taxon>Eukaryota</taxon>
        <taxon>Viridiplantae</taxon>
        <taxon>Streptophyta</taxon>
        <taxon>Embryophyta</taxon>
        <taxon>Tracheophyta</taxon>
        <taxon>Spermatophyta</taxon>
        <taxon>Magnoliopsida</taxon>
        <taxon>eudicotyledons</taxon>
        <taxon>Gunneridae</taxon>
        <taxon>Pentapetalae</taxon>
        <taxon>rosids</taxon>
        <taxon>malvids</taxon>
        <taxon>Malvales</taxon>
        <taxon>Dipterocarpaceae</taxon>
        <taxon>Rubroshorea</taxon>
    </lineage>
</organism>
<comment type="caution">
    <text evidence="2">The sequence shown here is derived from an EMBL/GenBank/DDBJ whole genome shotgun (WGS) entry which is preliminary data.</text>
</comment>
<protein>
    <submittedName>
        <fullName evidence="2">Uncharacterized protein</fullName>
    </submittedName>
</protein>
<evidence type="ECO:0000313" key="2">
    <source>
        <dbReference type="EMBL" id="GKV02466.1"/>
    </source>
</evidence>
<feature type="region of interest" description="Disordered" evidence="1">
    <location>
        <begin position="82"/>
        <end position="138"/>
    </location>
</feature>
<sequence>MHLGLKSTPNSCGRHPLVHRFPLQIYSSCREIGILPTRRSSACTPPPSLVGRSGFPLSGSDAHSPAWVMVARGDGLLHGCRQPKLPDSGKGMAGICARKKGETEGRKNPRVSWEGRNLGYGGKARLEKEKEKGDGRRRRWLPAVVMMKSVR</sequence>
<accession>A0AAV5IKM7</accession>
<proteinExistence type="predicted"/>
<dbReference type="AlphaFoldDB" id="A0AAV5IKM7"/>
<dbReference type="Proteomes" id="UP001054252">
    <property type="component" value="Unassembled WGS sequence"/>
</dbReference>
<evidence type="ECO:0000256" key="1">
    <source>
        <dbReference type="SAM" id="MobiDB-lite"/>
    </source>
</evidence>
<feature type="compositionally biased region" description="Basic and acidic residues" evidence="1">
    <location>
        <begin position="124"/>
        <end position="134"/>
    </location>
</feature>
<gene>
    <name evidence="2" type="ORF">SLEP1_g14901</name>
</gene>
<name>A0AAV5IKM7_9ROSI</name>